<dbReference type="Pfam" id="PF13193">
    <property type="entry name" value="AMP-binding_C"/>
    <property type="match status" value="1"/>
</dbReference>
<organism evidence="7 8">
    <name type="scientific">Tectimicrobiota bacterium</name>
    <dbReference type="NCBI Taxonomy" id="2528274"/>
    <lineage>
        <taxon>Bacteria</taxon>
        <taxon>Pseudomonadati</taxon>
        <taxon>Nitrospinota/Tectimicrobiota group</taxon>
        <taxon>Candidatus Tectimicrobiota</taxon>
    </lineage>
</organism>
<dbReference type="GO" id="GO:0006631">
    <property type="term" value="P:fatty acid metabolic process"/>
    <property type="evidence" value="ECO:0007669"/>
    <property type="project" value="UniProtKB-KW"/>
</dbReference>
<reference evidence="7" key="1">
    <citation type="submission" date="2020-07" db="EMBL/GenBank/DDBJ databases">
        <title>Huge and variable diversity of episymbiotic CPR bacteria and DPANN archaea in groundwater ecosystems.</title>
        <authorList>
            <person name="He C.Y."/>
            <person name="Keren R."/>
            <person name="Whittaker M."/>
            <person name="Farag I.F."/>
            <person name="Doudna J."/>
            <person name="Cate J.H.D."/>
            <person name="Banfield J.F."/>
        </authorList>
    </citation>
    <scope>NUCLEOTIDE SEQUENCE</scope>
    <source>
        <strain evidence="7">NC_groundwater_1370_Ag_S-0.2um_69_93</strain>
    </source>
</reference>
<comment type="caution">
    <text evidence="7">The sequence shown here is derived from an EMBL/GenBank/DDBJ whole genome shotgun (WGS) entry which is preliminary data.</text>
</comment>
<evidence type="ECO:0000259" key="5">
    <source>
        <dbReference type="Pfam" id="PF00501"/>
    </source>
</evidence>
<feature type="domain" description="AMP-binding enzyme C-terminal" evidence="6">
    <location>
        <begin position="449"/>
        <end position="523"/>
    </location>
</feature>
<name>A0A933E8V4_UNCTE</name>
<evidence type="ECO:0000256" key="1">
    <source>
        <dbReference type="ARBA" id="ARBA00006432"/>
    </source>
</evidence>
<dbReference type="InterPro" id="IPR000873">
    <property type="entry name" value="AMP-dep_synth/lig_dom"/>
</dbReference>
<evidence type="ECO:0000259" key="6">
    <source>
        <dbReference type="Pfam" id="PF13193"/>
    </source>
</evidence>
<evidence type="ECO:0000256" key="3">
    <source>
        <dbReference type="ARBA" id="ARBA00022832"/>
    </source>
</evidence>
<dbReference type="NCBIfam" id="NF006020">
    <property type="entry name" value="PRK08162.1"/>
    <property type="match status" value="1"/>
</dbReference>
<protein>
    <submittedName>
        <fullName evidence="7">AMP-binding protein</fullName>
    </submittedName>
</protein>
<evidence type="ECO:0000256" key="2">
    <source>
        <dbReference type="ARBA" id="ARBA00022598"/>
    </source>
</evidence>
<gene>
    <name evidence="7" type="ORF">HY618_00665</name>
</gene>
<dbReference type="CDD" id="cd12118">
    <property type="entry name" value="ttLC_FACS_AEE21_like"/>
    <property type="match status" value="1"/>
</dbReference>
<dbReference type="InterPro" id="IPR042099">
    <property type="entry name" value="ANL_N_sf"/>
</dbReference>
<dbReference type="FunFam" id="3.30.300.30:FF:000008">
    <property type="entry name" value="2,3-dihydroxybenzoate-AMP ligase"/>
    <property type="match status" value="1"/>
</dbReference>
<keyword evidence="3" id="KW-0276">Fatty acid metabolism</keyword>
<dbReference type="Proteomes" id="UP000752292">
    <property type="component" value="Unassembled WGS sequence"/>
</dbReference>
<dbReference type="SUPFAM" id="SSF56801">
    <property type="entry name" value="Acetyl-CoA synthetase-like"/>
    <property type="match status" value="1"/>
</dbReference>
<dbReference type="InterPro" id="IPR025110">
    <property type="entry name" value="AMP-bd_C"/>
</dbReference>
<keyword evidence="2" id="KW-0436">Ligase</keyword>
<dbReference type="InterPro" id="IPR045851">
    <property type="entry name" value="AMP-bd_C_sf"/>
</dbReference>
<dbReference type="PANTHER" id="PTHR43859">
    <property type="entry name" value="ACYL-ACTIVATING ENZYME"/>
    <property type="match status" value="1"/>
</dbReference>
<dbReference type="InterPro" id="IPR020845">
    <property type="entry name" value="AMP-binding_CS"/>
</dbReference>
<feature type="domain" description="AMP-dependent synthetase/ligase" evidence="5">
    <location>
        <begin position="25"/>
        <end position="399"/>
    </location>
</feature>
<proteinExistence type="inferred from homology"/>
<evidence type="ECO:0000313" key="7">
    <source>
        <dbReference type="EMBL" id="MBI4250945.1"/>
    </source>
</evidence>
<evidence type="ECO:0000256" key="4">
    <source>
        <dbReference type="ARBA" id="ARBA00023098"/>
    </source>
</evidence>
<evidence type="ECO:0000313" key="8">
    <source>
        <dbReference type="Proteomes" id="UP000752292"/>
    </source>
</evidence>
<dbReference type="Pfam" id="PF00501">
    <property type="entry name" value="AMP-binding"/>
    <property type="match status" value="1"/>
</dbReference>
<keyword evidence="4" id="KW-0443">Lipid metabolism</keyword>
<dbReference type="PANTHER" id="PTHR43859:SF4">
    <property type="entry name" value="BUTANOATE--COA LIGASE AAE1-RELATED"/>
    <property type="match status" value="1"/>
</dbReference>
<comment type="similarity">
    <text evidence="1">Belongs to the ATP-dependent AMP-binding enzyme family.</text>
</comment>
<accession>A0A933E8V4</accession>
<dbReference type="AlphaFoldDB" id="A0A933E8V4"/>
<dbReference type="GO" id="GO:0016874">
    <property type="term" value="F:ligase activity"/>
    <property type="evidence" value="ECO:0007669"/>
    <property type="project" value="UniProtKB-KW"/>
</dbReference>
<sequence length="542" mass="59356">MPQPQVNLAPLSPLSFMERNSWVFKPKAAVVYGEKRYTYGEFAERIQRCASALKEAGVRRGDRVAYLVPNLPAMLEAHFAVPLLGAMLVAINIRLSPDEIAYICAHSGAKVLVSDTEAAQPLAGHAEKFSGIETFVNVVDEEAGFSLGDAHFQGPEYEDFLRSGRSEGLPWKIGDELAPLSINYTSGTTGRPKGVMYTHRGAYVNAIGEILEMGGSPSTNYLWTLPMFHCNGWCYTWGVTAVGGTHVCLRAVRPADVFRLIREEKITHMCGAPTVLISIANDPEAQKGPFPQPVTIMTAGAPPSPTIIEIMEGKLGARIVHGYGLTETYGPHTTCAWHPGWDALPAAERARLKARQGVPFVGAGECSVKKPDTMEDLPWDGEAQGEVMMRGNNVMAGYYENPAATEEAFREGWFHSGDLGVTHPDGYIDLRDRAKDIIISGGENISTIEVEKAIVSHPAVLEVAVVAVPDEKWGEVPKAFVTRKAGREVSAQEIVEHVKARIAHFKAPKYVEFGDLPKTVTGKVQKFKLREKEWAGREKRIH</sequence>
<dbReference type="EMBL" id="JACQRX010000030">
    <property type="protein sequence ID" value="MBI4250945.1"/>
    <property type="molecule type" value="Genomic_DNA"/>
</dbReference>
<dbReference type="PROSITE" id="PS00455">
    <property type="entry name" value="AMP_BINDING"/>
    <property type="match status" value="1"/>
</dbReference>
<dbReference type="Gene3D" id="3.30.300.30">
    <property type="match status" value="1"/>
</dbReference>
<dbReference type="Gene3D" id="3.40.50.12780">
    <property type="entry name" value="N-terminal domain of ligase-like"/>
    <property type="match status" value="1"/>
</dbReference>